<name>N6X2U1_9ACTO</name>
<gene>
    <name evidence="1" type="ORF">HMPREF9004_1176</name>
</gene>
<dbReference type="STRING" id="888050.HMPREF9004_1176"/>
<evidence type="ECO:0000313" key="1">
    <source>
        <dbReference type="EMBL" id="ENO18051.1"/>
    </source>
</evidence>
<comment type="caution">
    <text evidence="1">The sequence shown here is derived from an EMBL/GenBank/DDBJ whole genome shotgun (WGS) entry which is preliminary data.</text>
</comment>
<sequence length="115" mass="12253">MADRIEFDRDAVGVSAKADWEDADTFAKIGSFMSSMPSGDGVAVALPSGSNVGTSSLKSALNEYQSTMRRVVLEYSDACAILGSGQEEMISDMDRTEYQHVSNLDALAARMGGCE</sequence>
<organism evidence="1 2">
    <name type="scientific">Schaalia cardiffensis F0333</name>
    <dbReference type="NCBI Taxonomy" id="888050"/>
    <lineage>
        <taxon>Bacteria</taxon>
        <taxon>Bacillati</taxon>
        <taxon>Actinomycetota</taxon>
        <taxon>Actinomycetes</taxon>
        <taxon>Actinomycetales</taxon>
        <taxon>Actinomycetaceae</taxon>
        <taxon>Schaalia</taxon>
    </lineage>
</organism>
<reference evidence="1 2" key="1">
    <citation type="submission" date="2013-03" db="EMBL/GenBank/DDBJ databases">
        <title>Reference genome for the Human Microbiome Project.</title>
        <authorList>
            <person name="Aqrawi P."/>
            <person name="Ayvaz T."/>
            <person name="Bess C."/>
            <person name="Blankenburg K."/>
            <person name="Coyle M."/>
            <person name="Deng J."/>
            <person name="Forbes L."/>
            <person name="Fowler G."/>
            <person name="Francisco L."/>
            <person name="Fu Q."/>
            <person name="Gibbs R."/>
            <person name="Gross S."/>
            <person name="Gubbala S."/>
            <person name="Hale W."/>
            <person name="Hemphill L."/>
            <person name="Highlander S."/>
            <person name="Hirani K."/>
            <person name="Jackson L."/>
            <person name="Jakkamsetti A."/>
            <person name="Javaid M."/>
            <person name="Jayaseelan J.C."/>
            <person name="Jiang H."/>
            <person name="Joshi V."/>
            <person name="Korchina V."/>
            <person name="Kovar C."/>
            <person name="Lara F."/>
            <person name="Lee S."/>
            <person name="Liu Y."/>
            <person name="Mata R."/>
            <person name="Mathew T."/>
            <person name="Munidasa M."/>
            <person name="Muzny D."/>
            <person name="Nazareth L."/>
            <person name="Ngo R."/>
            <person name="Nguyen L."/>
            <person name="Nguyen N."/>
            <person name="Okwuonu G."/>
            <person name="Ongeri F."/>
            <person name="Palculict T."/>
            <person name="Patil S."/>
            <person name="Petrosino J."/>
            <person name="Pham C."/>
            <person name="Pham P."/>
            <person name="Pu L.-L."/>
            <person name="Qin X."/>
            <person name="Qu J."/>
            <person name="Reid J."/>
            <person name="Ross M."/>
            <person name="Ruth R."/>
            <person name="Saada N."/>
            <person name="San Lucas F."/>
            <person name="Santibanez J."/>
            <person name="Shang Y."/>
            <person name="Simmons D."/>
            <person name="Song X.-Z."/>
            <person name="Tang L.-Y."/>
            <person name="Thornton R."/>
            <person name="Warren J."/>
            <person name="Weissenberger G."/>
            <person name="Wilczek-Boney K."/>
            <person name="Worley K."/>
            <person name="Youmans B."/>
            <person name="Zhang J."/>
            <person name="Zhang L."/>
            <person name="Zhao Z."/>
            <person name="Zhou C."/>
            <person name="Zhu D."/>
            <person name="Zhu Y."/>
        </authorList>
    </citation>
    <scope>NUCLEOTIDE SEQUENCE [LARGE SCALE GENOMIC DNA]</scope>
    <source>
        <strain evidence="1 2">F0333</strain>
    </source>
</reference>
<dbReference type="eggNOG" id="ENOG5031HK1">
    <property type="taxonomic scope" value="Bacteria"/>
</dbReference>
<dbReference type="Proteomes" id="UP000013015">
    <property type="component" value="Unassembled WGS sequence"/>
</dbReference>
<proteinExistence type="predicted"/>
<dbReference type="PATRIC" id="fig|888050.3.peg.1115"/>
<dbReference type="HOGENOM" id="CLU_161817_0_0_11"/>
<accession>N6X2U1</accession>
<evidence type="ECO:0000313" key="2">
    <source>
        <dbReference type="Proteomes" id="UP000013015"/>
    </source>
</evidence>
<dbReference type="OrthoDB" id="3262730at2"/>
<dbReference type="RefSeq" id="WP_005963312.1">
    <property type="nucleotide sequence ID" value="NZ_CP040505.1"/>
</dbReference>
<protein>
    <submittedName>
        <fullName evidence="1">Uncharacterized protein</fullName>
    </submittedName>
</protein>
<keyword evidence="2" id="KW-1185">Reference proteome</keyword>
<dbReference type="AlphaFoldDB" id="N6X2U1"/>
<dbReference type="EMBL" id="AQHZ01000020">
    <property type="protein sequence ID" value="ENO18051.1"/>
    <property type="molecule type" value="Genomic_DNA"/>
</dbReference>